<dbReference type="InterPro" id="IPR001173">
    <property type="entry name" value="Glyco_trans_2-like"/>
</dbReference>
<dbReference type="Proteomes" id="UP000831817">
    <property type="component" value="Chromosome"/>
</dbReference>
<organism evidence="2 3">
    <name type="scientific">Methanothermobacter tenebrarum</name>
    <dbReference type="NCBI Taxonomy" id="680118"/>
    <lineage>
        <taxon>Archaea</taxon>
        <taxon>Methanobacteriati</taxon>
        <taxon>Methanobacteriota</taxon>
        <taxon>Methanomada group</taxon>
        <taxon>Methanobacteria</taxon>
        <taxon>Methanobacteriales</taxon>
        <taxon>Methanobacteriaceae</taxon>
        <taxon>Methanothermobacter</taxon>
    </lineage>
</organism>
<name>A0ABN6PAJ5_9EURY</name>
<proteinExistence type="predicted"/>
<feature type="domain" description="Glycosyltransferase 2-like" evidence="1">
    <location>
        <begin position="2"/>
        <end position="56"/>
    </location>
</feature>
<evidence type="ECO:0000313" key="2">
    <source>
        <dbReference type="EMBL" id="BDH79250.1"/>
    </source>
</evidence>
<dbReference type="Gene3D" id="3.90.550.10">
    <property type="entry name" value="Spore Coat Polysaccharide Biosynthesis Protein SpsA, Chain A"/>
    <property type="match status" value="1"/>
</dbReference>
<reference evidence="2 3" key="1">
    <citation type="submission" date="2022-04" db="EMBL/GenBank/DDBJ databases">
        <title>Complete genome of Methanothermobacter tenebrarum strain RMAS.</title>
        <authorList>
            <person name="Nakamura K."/>
            <person name="Oshima K."/>
            <person name="Hattori M."/>
            <person name="Kamagata Y."/>
            <person name="Takamizawa K."/>
        </authorList>
    </citation>
    <scope>NUCLEOTIDE SEQUENCE [LARGE SCALE GENOMIC DNA]</scope>
    <source>
        <strain evidence="2 3">RMAS</strain>
    </source>
</reference>
<gene>
    <name evidence="2" type="ORF">MTTB_06290</name>
</gene>
<evidence type="ECO:0000313" key="3">
    <source>
        <dbReference type="Proteomes" id="UP000831817"/>
    </source>
</evidence>
<sequence>MGIEASSGDLIALCDGDDFFYPEKIERQVETINSGYGLTYTDVAIVDEKSRVIAESVAPEWDFRLWLKRTYITASSILFRRELGERVGFFREDLHANEDLNFLMDLSEITEFRRTPGILTARRIHSSNMSRKILKNIGTRFYVYWEHGYHAHAVYAALKNLIITPILFWLMKNQSVYSMIRKFRR</sequence>
<dbReference type="Pfam" id="PF00535">
    <property type="entry name" value="Glycos_transf_2"/>
    <property type="match status" value="1"/>
</dbReference>
<accession>A0ABN6PAJ5</accession>
<protein>
    <recommendedName>
        <fullName evidence="1">Glycosyltransferase 2-like domain-containing protein</fullName>
    </recommendedName>
</protein>
<dbReference type="EMBL" id="AP025698">
    <property type="protein sequence ID" value="BDH79250.1"/>
    <property type="molecule type" value="Genomic_DNA"/>
</dbReference>
<keyword evidence="3" id="KW-1185">Reference proteome</keyword>
<dbReference type="SUPFAM" id="SSF53448">
    <property type="entry name" value="Nucleotide-diphospho-sugar transferases"/>
    <property type="match status" value="1"/>
</dbReference>
<dbReference type="InterPro" id="IPR029044">
    <property type="entry name" value="Nucleotide-diphossugar_trans"/>
</dbReference>
<evidence type="ECO:0000259" key="1">
    <source>
        <dbReference type="Pfam" id="PF00535"/>
    </source>
</evidence>